<gene>
    <name evidence="1" type="ORF">WA026_004611</name>
</gene>
<dbReference type="Proteomes" id="UP001431783">
    <property type="component" value="Unassembled WGS sequence"/>
</dbReference>
<sequence length="99" mass="10778">MLSLVSKGIYVTGQGERKPRKKPTVLLLTSTPNIKEAKAKSAPPPVTKKTRGGLQKLWILVPTVKMIYLSSLKPGMMTKIVLAFVAMISTSGPNQKRSD</sequence>
<protein>
    <submittedName>
        <fullName evidence="1">Uncharacterized protein</fullName>
    </submittedName>
</protein>
<dbReference type="AlphaFoldDB" id="A0AAW1VAR4"/>
<name>A0AAW1VAR4_9CUCU</name>
<proteinExistence type="predicted"/>
<organism evidence="1 2">
    <name type="scientific">Henosepilachna vigintioctopunctata</name>
    <dbReference type="NCBI Taxonomy" id="420089"/>
    <lineage>
        <taxon>Eukaryota</taxon>
        <taxon>Metazoa</taxon>
        <taxon>Ecdysozoa</taxon>
        <taxon>Arthropoda</taxon>
        <taxon>Hexapoda</taxon>
        <taxon>Insecta</taxon>
        <taxon>Pterygota</taxon>
        <taxon>Neoptera</taxon>
        <taxon>Endopterygota</taxon>
        <taxon>Coleoptera</taxon>
        <taxon>Polyphaga</taxon>
        <taxon>Cucujiformia</taxon>
        <taxon>Coccinelloidea</taxon>
        <taxon>Coccinellidae</taxon>
        <taxon>Epilachninae</taxon>
        <taxon>Epilachnini</taxon>
        <taxon>Henosepilachna</taxon>
    </lineage>
</organism>
<reference evidence="1 2" key="1">
    <citation type="submission" date="2023-03" db="EMBL/GenBank/DDBJ databases">
        <title>Genome insight into feeding habits of ladybird beetles.</title>
        <authorList>
            <person name="Li H.-S."/>
            <person name="Huang Y.-H."/>
            <person name="Pang H."/>
        </authorList>
    </citation>
    <scope>NUCLEOTIDE SEQUENCE [LARGE SCALE GENOMIC DNA]</scope>
    <source>
        <strain evidence="1">SYSU_2023b</strain>
        <tissue evidence="1">Whole body</tissue>
    </source>
</reference>
<evidence type="ECO:0000313" key="1">
    <source>
        <dbReference type="EMBL" id="KAK9889336.1"/>
    </source>
</evidence>
<dbReference type="EMBL" id="JARQZJ010000122">
    <property type="protein sequence ID" value="KAK9889336.1"/>
    <property type="molecule type" value="Genomic_DNA"/>
</dbReference>
<evidence type="ECO:0000313" key="2">
    <source>
        <dbReference type="Proteomes" id="UP001431783"/>
    </source>
</evidence>
<comment type="caution">
    <text evidence="1">The sequence shown here is derived from an EMBL/GenBank/DDBJ whole genome shotgun (WGS) entry which is preliminary data.</text>
</comment>
<accession>A0AAW1VAR4</accession>
<keyword evidence="2" id="KW-1185">Reference proteome</keyword>